<reference evidence="4" key="2">
    <citation type="submission" date="2015-01" db="EMBL/GenBank/DDBJ databases">
        <title>Complete genome sequence of Methylobacterium aquaticum strain 22A.</title>
        <authorList>
            <person name="Tani A."/>
            <person name="Ogura Y."/>
            <person name="Hayashi T."/>
        </authorList>
    </citation>
    <scope>NUCLEOTIDE SEQUENCE [LARGE SCALE GENOMIC DNA]</scope>
    <source>
        <strain evidence="4">MA-22A</strain>
    </source>
</reference>
<dbReference type="SUPFAM" id="SSF53850">
    <property type="entry name" value="Periplasmic binding protein-like II"/>
    <property type="match status" value="1"/>
</dbReference>
<gene>
    <name evidence="3" type="primary">afuA</name>
    <name evidence="3" type="ORF">Maq22A_c26305</name>
</gene>
<keyword evidence="1 2" id="KW-0732">Signal</keyword>
<organism evidence="3 4">
    <name type="scientific">Methylobacterium aquaticum</name>
    <dbReference type="NCBI Taxonomy" id="270351"/>
    <lineage>
        <taxon>Bacteria</taxon>
        <taxon>Pseudomonadati</taxon>
        <taxon>Pseudomonadota</taxon>
        <taxon>Alphaproteobacteria</taxon>
        <taxon>Hyphomicrobiales</taxon>
        <taxon>Methylobacteriaceae</taxon>
        <taxon>Methylobacterium</taxon>
    </lineage>
</organism>
<dbReference type="Gene3D" id="3.40.190.10">
    <property type="entry name" value="Periplasmic binding protein-like II"/>
    <property type="match status" value="2"/>
</dbReference>
<dbReference type="OrthoDB" id="8673316at2"/>
<dbReference type="PANTHER" id="PTHR30006:SF25">
    <property type="entry name" value="PHOSPHOGLYCERATE TRANSPORT REGULATORY PROTEIN PGTC"/>
    <property type="match status" value="1"/>
</dbReference>
<accession>A0A0C6F5V3</accession>
<dbReference type="GO" id="GO:0030288">
    <property type="term" value="C:outer membrane-bounded periplasmic space"/>
    <property type="evidence" value="ECO:0007669"/>
    <property type="project" value="TreeGrafter"/>
</dbReference>
<evidence type="ECO:0000313" key="3">
    <source>
        <dbReference type="EMBL" id="BAQ48131.1"/>
    </source>
</evidence>
<evidence type="ECO:0000256" key="2">
    <source>
        <dbReference type="SAM" id="SignalP"/>
    </source>
</evidence>
<dbReference type="PATRIC" id="fig|270351.10.peg.5049"/>
<evidence type="ECO:0000256" key="1">
    <source>
        <dbReference type="ARBA" id="ARBA00022729"/>
    </source>
</evidence>
<dbReference type="KEGG" id="maqu:Maq22A_c26305"/>
<dbReference type="AlphaFoldDB" id="A0A0C6F5V3"/>
<sequence>MIGRLACAVAPLLALLLAPLAAGTAGAEEVTRFPASEHERTVLTIRAAADADAMAPLIRDYQQLYPDVTVIYHEYVTADLFGEVAAACAAGRAARDYPADVVISSSVDHLIKLANDGCARAHRSFETARQPDWAAWRDEVFGFTTEPAVIAYRPDLVPPEDLPHSRVALVDLLRRKPEAYAGRIGSYDITLSGIGYLFAAYDARAAATYGRLVEAFGRADLRVRCCTGDLIADLEAGRIAIGYNLLGSYVYRAMRRGARIGLVVPRDYTLVLSRAVLVPVTARAVGDAFAFVDYLLSARGQKVSREEAFFFDRTGPLPAGVEGPPSLATAGILRPITVGPVLLAVQDRAKRARFLAEWRQSIGAEAPRGGPRREEP</sequence>
<feature type="signal peptide" evidence="2">
    <location>
        <begin position="1"/>
        <end position="27"/>
    </location>
</feature>
<reference evidence="3 4" key="1">
    <citation type="journal article" date="2015" name="Genome Announc.">
        <title>Complete Genome Sequence of Methylobacterium aquaticum Strain 22A, Isolated from Racomitrium japonicum Moss.</title>
        <authorList>
            <person name="Tani A."/>
            <person name="Ogura Y."/>
            <person name="Hayashi T."/>
            <person name="Kimbara K."/>
        </authorList>
    </citation>
    <scope>NUCLEOTIDE SEQUENCE [LARGE SCALE GENOMIC DNA]</scope>
    <source>
        <strain evidence="3 4">MA-22A</strain>
    </source>
</reference>
<dbReference type="RefSeq" id="WP_060848935.1">
    <property type="nucleotide sequence ID" value="NZ_AP014704.1"/>
</dbReference>
<feature type="chain" id="PRO_5002197097" evidence="2">
    <location>
        <begin position="28"/>
        <end position="376"/>
    </location>
</feature>
<protein>
    <submittedName>
        <fullName evidence="3">ABC transporter substrate-binding protein</fullName>
    </submittedName>
</protein>
<evidence type="ECO:0000313" key="4">
    <source>
        <dbReference type="Proteomes" id="UP000061432"/>
    </source>
</evidence>
<proteinExistence type="predicted"/>
<dbReference type="STRING" id="270351.Maq22A_c26305"/>
<dbReference type="Pfam" id="PF13531">
    <property type="entry name" value="SBP_bac_11"/>
    <property type="match status" value="1"/>
</dbReference>
<dbReference type="EMBL" id="AP014704">
    <property type="protein sequence ID" value="BAQ48131.1"/>
    <property type="molecule type" value="Genomic_DNA"/>
</dbReference>
<dbReference type="PANTHER" id="PTHR30006">
    <property type="entry name" value="THIAMINE-BINDING PERIPLASMIC PROTEIN-RELATED"/>
    <property type="match status" value="1"/>
</dbReference>
<dbReference type="Proteomes" id="UP000061432">
    <property type="component" value="Chromosome"/>
</dbReference>
<name>A0A0C6F5V3_9HYPH</name>